<dbReference type="EMBL" id="CM000782">
    <property type="protein sequence ID" value="AQK79556.1"/>
    <property type="molecule type" value="Genomic_DNA"/>
</dbReference>
<gene>
    <name evidence="1" type="ORF">ZEAMMB73_Zm00001d035734</name>
</gene>
<sequence length="101" mass="11174">MQKIISTILSLPLLYLLNIFLTFSLILIQLVFTVFNGEAWGYLGSRKFLQELDEGAASVNGISSLMIDEVLEIGSVGKAILEEYPSFYVHTEGVRIFGSAL</sequence>
<dbReference type="ExpressionAtlas" id="A0A1D6LI71">
    <property type="expression patterns" value="baseline"/>
</dbReference>
<proteinExistence type="predicted"/>
<dbReference type="STRING" id="4577.A0A1D6LI71"/>
<dbReference type="InParanoid" id="A0A1D6LI71"/>
<protein>
    <submittedName>
        <fullName evidence="1">Nicastrin</fullName>
    </submittedName>
</protein>
<accession>A0A1D6LI71</accession>
<dbReference type="GO" id="GO:0016485">
    <property type="term" value="P:protein processing"/>
    <property type="evidence" value="ECO:0007669"/>
    <property type="project" value="InterPro"/>
</dbReference>
<evidence type="ECO:0000313" key="1">
    <source>
        <dbReference type="EMBL" id="AQK79556.1"/>
    </source>
</evidence>
<dbReference type="GO" id="GO:0016020">
    <property type="term" value="C:membrane"/>
    <property type="evidence" value="ECO:0007669"/>
    <property type="project" value="InterPro"/>
</dbReference>
<dbReference type="InterPro" id="IPR008710">
    <property type="entry name" value="Nicastrin"/>
</dbReference>
<dbReference type="Pfam" id="PF05450">
    <property type="entry name" value="Nicastrin"/>
    <property type="match status" value="1"/>
</dbReference>
<organism evidence="1">
    <name type="scientific">Zea mays</name>
    <name type="common">Maize</name>
    <dbReference type="NCBI Taxonomy" id="4577"/>
    <lineage>
        <taxon>Eukaryota</taxon>
        <taxon>Viridiplantae</taxon>
        <taxon>Streptophyta</taxon>
        <taxon>Embryophyta</taxon>
        <taxon>Tracheophyta</taxon>
        <taxon>Spermatophyta</taxon>
        <taxon>Magnoliopsida</taxon>
        <taxon>Liliopsida</taxon>
        <taxon>Poales</taxon>
        <taxon>Poaceae</taxon>
        <taxon>PACMAD clade</taxon>
        <taxon>Panicoideae</taxon>
        <taxon>Andropogonodae</taxon>
        <taxon>Andropogoneae</taxon>
        <taxon>Tripsacinae</taxon>
        <taxon>Zea</taxon>
    </lineage>
</organism>
<dbReference type="AlphaFoldDB" id="A0A1D6LI71"/>
<dbReference type="PANTHER" id="PTHR21092:SF0">
    <property type="entry name" value="NICASTRIN"/>
    <property type="match status" value="1"/>
</dbReference>
<reference evidence="1" key="1">
    <citation type="submission" date="2015-12" db="EMBL/GenBank/DDBJ databases">
        <title>Update maize B73 reference genome by single molecule sequencing technologies.</title>
        <authorList>
            <consortium name="Maize Genome Sequencing Project"/>
            <person name="Ware D."/>
        </authorList>
    </citation>
    <scope>NUCLEOTIDE SEQUENCE</scope>
    <source>
        <tissue evidence="1">Seedling</tissue>
    </source>
</reference>
<dbReference type="PANTHER" id="PTHR21092">
    <property type="entry name" value="NICASTRIN"/>
    <property type="match status" value="1"/>
</dbReference>
<name>A0A1D6LI71_MAIZE</name>